<organism evidence="3 4">
    <name type="scientific">Nocardia speluncae</name>
    <dbReference type="NCBI Taxonomy" id="419477"/>
    <lineage>
        <taxon>Bacteria</taxon>
        <taxon>Bacillati</taxon>
        <taxon>Actinomycetota</taxon>
        <taxon>Actinomycetes</taxon>
        <taxon>Mycobacteriales</taxon>
        <taxon>Nocardiaceae</taxon>
        <taxon>Nocardia</taxon>
    </lineage>
</organism>
<dbReference type="SMART" id="SM00867">
    <property type="entry name" value="YceI"/>
    <property type="match status" value="1"/>
</dbReference>
<reference evidence="3 4" key="1">
    <citation type="submission" date="2020-04" db="EMBL/GenBank/DDBJ databases">
        <title>MicrobeNet Type strains.</title>
        <authorList>
            <person name="Nicholson A.C."/>
        </authorList>
    </citation>
    <scope>NUCLEOTIDE SEQUENCE [LARGE SCALE GENOMIC DNA]</scope>
    <source>
        <strain evidence="3 4">DSM 45078</strain>
    </source>
</reference>
<comment type="similarity">
    <text evidence="1">Belongs to the UPF0312 family.</text>
</comment>
<evidence type="ECO:0000259" key="2">
    <source>
        <dbReference type="SMART" id="SM00867"/>
    </source>
</evidence>
<dbReference type="AlphaFoldDB" id="A0A846XE15"/>
<dbReference type="RefSeq" id="WP_068039907.1">
    <property type="nucleotide sequence ID" value="NZ_JAAXOO010000002.1"/>
</dbReference>
<evidence type="ECO:0000256" key="1">
    <source>
        <dbReference type="ARBA" id="ARBA00008812"/>
    </source>
</evidence>
<protein>
    <submittedName>
        <fullName evidence="3">YceI family protein</fullName>
    </submittedName>
</protein>
<keyword evidence="4" id="KW-1185">Reference proteome</keyword>
<evidence type="ECO:0000313" key="3">
    <source>
        <dbReference type="EMBL" id="NKY33419.1"/>
    </source>
</evidence>
<dbReference type="SUPFAM" id="SSF101874">
    <property type="entry name" value="YceI-like"/>
    <property type="match status" value="1"/>
</dbReference>
<dbReference type="InterPro" id="IPR007372">
    <property type="entry name" value="Lipid/polyisoprenoid-bd_YceI"/>
</dbReference>
<proteinExistence type="inferred from homology"/>
<gene>
    <name evidence="3" type="ORF">HGA13_10090</name>
</gene>
<comment type="caution">
    <text evidence="3">The sequence shown here is derived from an EMBL/GenBank/DDBJ whole genome shotgun (WGS) entry which is preliminary data.</text>
</comment>
<evidence type="ECO:0000313" key="4">
    <source>
        <dbReference type="Proteomes" id="UP000565715"/>
    </source>
</evidence>
<dbReference type="Proteomes" id="UP000565715">
    <property type="component" value="Unassembled WGS sequence"/>
</dbReference>
<accession>A0A846XE15</accession>
<dbReference type="Gene3D" id="2.40.128.110">
    <property type="entry name" value="Lipid/polyisoprenoid-binding, YceI-like"/>
    <property type="match status" value="1"/>
</dbReference>
<name>A0A846XE15_9NOCA</name>
<dbReference type="PANTHER" id="PTHR34406">
    <property type="entry name" value="PROTEIN YCEI"/>
    <property type="match status" value="1"/>
</dbReference>
<dbReference type="PANTHER" id="PTHR34406:SF1">
    <property type="entry name" value="PROTEIN YCEI"/>
    <property type="match status" value="1"/>
</dbReference>
<sequence>MSTTPTTVSKPGYRAGRWKVDPERSEIDFSVRFLTVGMTRGRFTDFDATLAAAENPIYSQVTASIRTASVDTANAKRDTHLRSDQYLEVEKYPAMSYRSTGFRHTDTGWIIDGELTAHGTTRPVPLKVVIKGFGPSHDGRRRAEFSATAVIDRRDFGIHVPLDGRGSVVGRKVTIGLHIEAVLED</sequence>
<dbReference type="EMBL" id="JAAXOO010000002">
    <property type="protein sequence ID" value="NKY33419.1"/>
    <property type="molecule type" value="Genomic_DNA"/>
</dbReference>
<feature type="domain" description="Lipid/polyisoprenoid-binding YceI-like" evidence="2">
    <location>
        <begin position="17"/>
        <end position="182"/>
    </location>
</feature>
<dbReference type="Pfam" id="PF04264">
    <property type="entry name" value="YceI"/>
    <property type="match status" value="1"/>
</dbReference>
<dbReference type="InterPro" id="IPR036761">
    <property type="entry name" value="TTHA0802/YceI-like_sf"/>
</dbReference>